<organism evidence="2">
    <name type="scientific">marine sediment metagenome</name>
    <dbReference type="NCBI Taxonomy" id="412755"/>
    <lineage>
        <taxon>unclassified sequences</taxon>
        <taxon>metagenomes</taxon>
        <taxon>ecological metagenomes</taxon>
    </lineage>
</organism>
<gene>
    <name evidence="2" type="ORF">S01H4_12924</name>
</gene>
<comment type="caution">
    <text evidence="2">The sequence shown here is derived from an EMBL/GenBank/DDBJ whole genome shotgun (WGS) entry which is preliminary data.</text>
</comment>
<dbReference type="Gene3D" id="3.60.15.10">
    <property type="entry name" value="Ribonuclease Z/Hydroxyacylglutathione hydrolase-like"/>
    <property type="match status" value="1"/>
</dbReference>
<proteinExistence type="predicted"/>
<dbReference type="EMBL" id="BART01005649">
    <property type="protein sequence ID" value="GAG68678.1"/>
    <property type="molecule type" value="Genomic_DNA"/>
</dbReference>
<feature type="non-terminal residue" evidence="2">
    <location>
        <position position="72"/>
    </location>
</feature>
<name>X1A7A0_9ZZZZ</name>
<protein>
    <recommendedName>
        <fullName evidence="1">Zn-dependent metallo-hydrolase RNA specificity domain-containing protein</fullName>
    </recommendedName>
</protein>
<reference evidence="2" key="1">
    <citation type="journal article" date="2014" name="Front. Microbiol.">
        <title>High frequency of phylogenetically diverse reductive dehalogenase-homologous genes in deep subseafloor sedimentary metagenomes.</title>
        <authorList>
            <person name="Kawai M."/>
            <person name="Futagami T."/>
            <person name="Toyoda A."/>
            <person name="Takaki Y."/>
            <person name="Nishi S."/>
            <person name="Hori S."/>
            <person name="Arai W."/>
            <person name="Tsubouchi T."/>
            <person name="Morono Y."/>
            <person name="Uchiyama I."/>
            <person name="Ito T."/>
            <person name="Fujiyama A."/>
            <person name="Inagaki F."/>
            <person name="Takami H."/>
        </authorList>
    </citation>
    <scope>NUCLEOTIDE SEQUENCE</scope>
    <source>
        <strain evidence="2">Expedition CK06-06</strain>
    </source>
</reference>
<evidence type="ECO:0000259" key="1">
    <source>
        <dbReference type="Pfam" id="PF07521"/>
    </source>
</evidence>
<evidence type="ECO:0000313" key="2">
    <source>
        <dbReference type="EMBL" id="GAG68678.1"/>
    </source>
</evidence>
<sequence>MRRLRQWIDHFGLLPAGVPDAQTGKVAEAERGLHSSGHASAPELLEIIETINPRVVIPIHTEAPELFADKVG</sequence>
<dbReference type="Pfam" id="PF07521">
    <property type="entry name" value="RMMBL"/>
    <property type="match status" value="1"/>
</dbReference>
<dbReference type="InterPro" id="IPR036866">
    <property type="entry name" value="RibonucZ/Hydroxyglut_hydro"/>
</dbReference>
<dbReference type="SUPFAM" id="SSF56281">
    <property type="entry name" value="Metallo-hydrolase/oxidoreductase"/>
    <property type="match status" value="1"/>
</dbReference>
<feature type="domain" description="Zn-dependent metallo-hydrolase RNA specificity" evidence="1">
    <location>
        <begin position="28"/>
        <end position="66"/>
    </location>
</feature>
<accession>X1A7A0</accession>
<dbReference type="AlphaFoldDB" id="X1A7A0"/>
<dbReference type="InterPro" id="IPR011108">
    <property type="entry name" value="RMMBL"/>
</dbReference>